<dbReference type="EMBL" id="JAAFYZ010000107">
    <property type="protein sequence ID" value="MBS2550576.1"/>
    <property type="molecule type" value="Genomic_DNA"/>
</dbReference>
<accession>A0ABS5KX04</accession>
<dbReference type="PANTHER" id="PTHR42770:SF7">
    <property type="entry name" value="MEMBRANE PROTEIN"/>
    <property type="match status" value="1"/>
</dbReference>
<feature type="transmembrane region" description="Helical" evidence="6">
    <location>
        <begin position="27"/>
        <end position="47"/>
    </location>
</feature>
<feature type="transmembrane region" description="Helical" evidence="6">
    <location>
        <begin position="271"/>
        <end position="293"/>
    </location>
</feature>
<feature type="transmembrane region" description="Helical" evidence="6">
    <location>
        <begin position="224"/>
        <end position="251"/>
    </location>
</feature>
<keyword evidence="4 6" id="KW-1133">Transmembrane helix</keyword>
<proteinExistence type="predicted"/>
<dbReference type="InterPro" id="IPR050367">
    <property type="entry name" value="APC_superfamily"/>
</dbReference>
<feature type="transmembrane region" description="Helical" evidence="6">
    <location>
        <begin position="427"/>
        <end position="447"/>
    </location>
</feature>
<feature type="transmembrane region" description="Helical" evidence="6">
    <location>
        <begin position="53"/>
        <end position="73"/>
    </location>
</feature>
<keyword evidence="2" id="KW-1003">Cell membrane</keyword>
<feature type="transmembrane region" description="Helical" evidence="6">
    <location>
        <begin position="110"/>
        <end position="133"/>
    </location>
</feature>
<dbReference type="PIRSF" id="PIRSF006060">
    <property type="entry name" value="AA_transporter"/>
    <property type="match status" value="1"/>
</dbReference>
<comment type="caution">
    <text evidence="7">The sequence shown here is derived from an EMBL/GenBank/DDBJ whole genome shotgun (WGS) entry which is preliminary data.</text>
</comment>
<feature type="transmembrane region" description="Helical" evidence="6">
    <location>
        <begin position="363"/>
        <end position="380"/>
    </location>
</feature>
<evidence type="ECO:0000256" key="5">
    <source>
        <dbReference type="ARBA" id="ARBA00023136"/>
    </source>
</evidence>
<feature type="transmembrane region" description="Helical" evidence="6">
    <location>
        <begin position="182"/>
        <end position="204"/>
    </location>
</feature>
<keyword evidence="8" id="KW-1185">Reference proteome</keyword>
<comment type="subcellular location">
    <subcellularLocation>
        <location evidence="1">Cell membrane</location>
        <topology evidence="1">Multi-pass membrane protein</topology>
    </subcellularLocation>
</comment>
<dbReference type="Gene3D" id="1.20.1740.10">
    <property type="entry name" value="Amino acid/polyamine transporter I"/>
    <property type="match status" value="1"/>
</dbReference>
<evidence type="ECO:0000256" key="4">
    <source>
        <dbReference type="ARBA" id="ARBA00022989"/>
    </source>
</evidence>
<protein>
    <submittedName>
        <fullName evidence="7">APC family permease</fullName>
    </submittedName>
</protein>
<keyword evidence="3 6" id="KW-0812">Transmembrane</keyword>
<dbReference type="Pfam" id="PF13520">
    <property type="entry name" value="AA_permease_2"/>
    <property type="match status" value="1"/>
</dbReference>
<evidence type="ECO:0000313" key="7">
    <source>
        <dbReference type="EMBL" id="MBS2550576.1"/>
    </source>
</evidence>
<evidence type="ECO:0000256" key="6">
    <source>
        <dbReference type="SAM" id="Phobius"/>
    </source>
</evidence>
<evidence type="ECO:0000256" key="2">
    <source>
        <dbReference type="ARBA" id="ARBA00022475"/>
    </source>
</evidence>
<feature type="transmembrane region" description="Helical" evidence="6">
    <location>
        <begin position="153"/>
        <end position="175"/>
    </location>
</feature>
<name>A0ABS5KX04_9ACTN</name>
<feature type="transmembrane region" description="Helical" evidence="6">
    <location>
        <begin position="386"/>
        <end position="407"/>
    </location>
</feature>
<evidence type="ECO:0000256" key="1">
    <source>
        <dbReference type="ARBA" id="ARBA00004651"/>
    </source>
</evidence>
<dbReference type="Proteomes" id="UP000730482">
    <property type="component" value="Unassembled WGS sequence"/>
</dbReference>
<reference evidence="7 8" key="1">
    <citation type="submission" date="2020-02" db="EMBL/GenBank/DDBJ databases">
        <title>Acidophilic actinobacteria isolated from forest soil.</title>
        <authorList>
            <person name="Golinska P."/>
        </authorList>
    </citation>
    <scope>NUCLEOTIDE SEQUENCE [LARGE SCALE GENOMIC DNA]</scope>
    <source>
        <strain evidence="7 8">NL8</strain>
    </source>
</reference>
<keyword evidence="5 6" id="KW-0472">Membrane</keyword>
<evidence type="ECO:0000256" key="3">
    <source>
        <dbReference type="ARBA" id="ARBA00022692"/>
    </source>
</evidence>
<gene>
    <name evidence="7" type="ORF">KGQ19_27260</name>
</gene>
<dbReference type="InterPro" id="IPR002293">
    <property type="entry name" value="AA/rel_permease1"/>
</dbReference>
<feature type="transmembrane region" description="Helical" evidence="6">
    <location>
        <begin position="313"/>
        <end position="342"/>
    </location>
</feature>
<sequence>MSEITTPTAPRVDADGQGLVRSTDWKGAFAIGLAGTILVTGIDPAAVQALGAAAIPLIAVLTATGVVLCLMLAELAAMMPHRTGGLPSYAYETYKPLGRRTAAHAGGLSAWAYWLGWFPVAPINMILAAAYLVDIFHLPVGHRLQVFGSIGSPVGLTTLIVAVLGILLMFVPCYLGIKFGAGFAAVLGVASMVPLTLFILLPLARPSKFHLAAVAGFHLPAGVHASFGLFVAWAFVMTWSVLAMEAAACYIGECREPTRDAKIAMSVEGGYGLFTFVFTAVVIVGVVGVTANVDPLTVYTQVVSEIFGSHAEAVQYVLGIPLIIALTLSVLNAIAGSARSLYQVAHDGMLPRWFMKVNRHGTPARAMAFNAAASIVVLFFGSPVRIYVFSNMGYLSSIAVALFGYFLHRHYRPELARPVRLPSGAKWVALALALAFAFIWAYGGWQSPRLVVGEDNERLFFLGLAVLLAYLPLYWWRRYSDGKRAGAEPPERNGV</sequence>
<organism evidence="7 8">
    <name type="scientific">Catenulispora pinistramenti</name>
    <dbReference type="NCBI Taxonomy" id="2705254"/>
    <lineage>
        <taxon>Bacteria</taxon>
        <taxon>Bacillati</taxon>
        <taxon>Actinomycetota</taxon>
        <taxon>Actinomycetes</taxon>
        <taxon>Catenulisporales</taxon>
        <taxon>Catenulisporaceae</taxon>
        <taxon>Catenulispora</taxon>
    </lineage>
</organism>
<dbReference type="RefSeq" id="WP_212013639.1">
    <property type="nucleotide sequence ID" value="NZ_JAAFYZ010000107.1"/>
</dbReference>
<feature type="transmembrane region" description="Helical" evidence="6">
    <location>
        <begin position="459"/>
        <end position="476"/>
    </location>
</feature>
<dbReference type="PANTHER" id="PTHR42770">
    <property type="entry name" value="AMINO ACID TRANSPORTER-RELATED"/>
    <property type="match status" value="1"/>
</dbReference>
<evidence type="ECO:0000313" key="8">
    <source>
        <dbReference type="Proteomes" id="UP000730482"/>
    </source>
</evidence>